<evidence type="ECO:0000313" key="5">
    <source>
        <dbReference type="EMBL" id="PFX17832.1"/>
    </source>
</evidence>
<dbReference type="SMART" id="SM00181">
    <property type="entry name" value="EGF"/>
    <property type="match status" value="1"/>
</dbReference>
<dbReference type="EMBL" id="LSMT01000446">
    <property type="protein sequence ID" value="PFX17832.1"/>
    <property type="molecule type" value="Genomic_DNA"/>
</dbReference>
<evidence type="ECO:0000256" key="1">
    <source>
        <dbReference type="PROSITE-ProRule" id="PRU00076"/>
    </source>
</evidence>
<evidence type="ECO:0000256" key="3">
    <source>
        <dbReference type="SAM" id="MobiDB-lite"/>
    </source>
</evidence>
<comment type="caution">
    <text evidence="5">The sequence shown here is derived from an EMBL/GenBank/DDBJ whole genome shotgun (WGS) entry which is preliminary data.</text>
</comment>
<accession>A0A2B4RNL4</accession>
<feature type="disulfide bond" evidence="1">
    <location>
        <begin position="82"/>
        <end position="91"/>
    </location>
</feature>
<dbReference type="Gene3D" id="2.10.25.10">
    <property type="entry name" value="Laminin"/>
    <property type="match status" value="1"/>
</dbReference>
<feature type="disulfide bond" evidence="1">
    <location>
        <begin position="63"/>
        <end position="80"/>
    </location>
</feature>
<dbReference type="PROSITE" id="PS01186">
    <property type="entry name" value="EGF_2"/>
    <property type="match status" value="1"/>
</dbReference>
<dbReference type="Proteomes" id="UP000225706">
    <property type="component" value="Unassembled WGS sequence"/>
</dbReference>
<proteinExistence type="predicted"/>
<keyword evidence="2" id="KW-0175">Coiled coil</keyword>
<dbReference type="CDD" id="cd00054">
    <property type="entry name" value="EGF_CA"/>
    <property type="match status" value="1"/>
</dbReference>
<gene>
    <name evidence="5" type="ORF">AWC38_SpisGene17811</name>
</gene>
<dbReference type="AlphaFoldDB" id="A0A2B4RNL4"/>
<dbReference type="PROSITE" id="PS50026">
    <property type="entry name" value="EGF_3"/>
    <property type="match status" value="1"/>
</dbReference>
<evidence type="ECO:0000256" key="2">
    <source>
        <dbReference type="SAM" id="Coils"/>
    </source>
</evidence>
<feature type="region of interest" description="Disordered" evidence="3">
    <location>
        <begin position="229"/>
        <end position="282"/>
    </location>
</feature>
<feature type="compositionally biased region" description="Basic and acidic residues" evidence="3">
    <location>
        <begin position="229"/>
        <end position="247"/>
    </location>
</feature>
<feature type="coiled-coil region" evidence="2">
    <location>
        <begin position="307"/>
        <end position="349"/>
    </location>
</feature>
<keyword evidence="1" id="KW-1015">Disulfide bond</keyword>
<protein>
    <recommendedName>
        <fullName evidence="4">EGF-like domain-containing protein</fullName>
    </recommendedName>
</protein>
<dbReference type="PROSITE" id="PS00022">
    <property type="entry name" value="EGF_1"/>
    <property type="match status" value="1"/>
</dbReference>
<sequence>MDICELRCYLEHDCVSINFGAENDGGNRCELSDSDHFVHPGDLKDREGFIYRSVENFCTSNPCSSNGRCQTGFGDKGHRCICSTGYTGEHCSTGIIGHVKEKPGNSCKHIMDTGSSKGNGEYWIDLGKSGDPLKVCCDLTTDGEIIRQDKLKAGISCGHILDSGSSEGDWDYCIDLENSGVPIRVYCDMTTTGEEKEASGIVTDMSDVKKALEEILEKEADAENILEVDKEKEENSKADEMRNRAMESMHSTQKRKEGDEVEDVENAQPKRKVTRKSGTDTEAYLREKNDMIQKWKAEELKLQVQHLDVEKRKRDESQRQHQELMQMMVQEVQQQMQQFQQMFAAMQQQQSQIILRLLGKH</sequence>
<feature type="domain" description="EGF-like" evidence="4">
    <location>
        <begin position="54"/>
        <end position="92"/>
    </location>
</feature>
<dbReference type="InterPro" id="IPR000742">
    <property type="entry name" value="EGF"/>
</dbReference>
<reference evidence="6" key="1">
    <citation type="journal article" date="2017" name="bioRxiv">
        <title>Comparative analysis of the genomes of Stylophora pistillata and Acropora digitifera provides evidence for extensive differences between species of corals.</title>
        <authorList>
            <person name="Voolstra C.R."/>
            <person name="Li Y."/>
            <person name="Liew Y.J."/>
            <person name="Baumgarten S."/>
            <person name="Zoccola D."/>
            <person name="Flot J.-F."/>
            <person name="Tambutte S."/>
            <person name="Allemand D."/>
            <person name="Aranda M."/>
        </authorList>
    </citation>
    <scope>NUCLEOTIDE SEQUENCE [LARGE SCALE GENOMIC DNA]</scope>
</reference>
<keyword evidence="1" id="KW-0245">EGF-like domain</keyword>
<keyword evidence="6" id="KW-1185">Reference proteome</keyword>
<evidence type="ECO:0000259" key="4">
    <source>
        <dbReference type="PROSITE" id="PS50026"/>
    </source>
</evidence>
<dbReference type="SUPFAM" id="SSF57196">
    <property type="entry name" value="EGF/Laminin"/>
    <property type="match status" value="1"/>
</dbReference>
<comment type="caution">
    <text evidence="1">Lacks conserved residue(s) required for the propagation of feature annotation.</text>
</comment>
<dbReference type="Gene3D" id="2.60.120.1000">
    <property type="match status" value="1"/>
</dbReference>
<evidence type="ECO:0000313" key="6">
    <source>
        <dbReference type="Proteomes" id="UP000225706"/>
    </source>
</evidence>
<dbReference type="Pfam" id="PF00008">
    <property type="entry name" value="EGF"/>
    <property type="match status" value="1"/>
</dbReference>
<organism evidence="5 6">
    <name type="scientific">Stylophora pistillata</name>
    <name type="common">Smooth cauliflower coral</name>
    <dbReference type="NCBI Taxonomy" id="50429"/>
    <lineage>
        <taxon>Eukaryota</taxon>
        <taxon>Metazoa</taxon>
        <taxon>Cnidaria</taxon>
        <taxon>Anthozoa</taxon>
        <taxon>Hexacorallia</taxon>
        <taxon>Scleractinia</taxon>
        <taxon>Astrocoeniina</taxon>
        <taxon>Pocilloporidae</taxon>
        <taxon>Stylophora</taxon>
    </lineage>
</organism>
<dbReference type="OrthoDB" id="5989402at2759"/>
<name>A0A2B4RNL4_STYPI</name>